<organism evidence="2 3">
    <name type="scientific">Falsiroseomonas selenitidurans</name>
    <dbReference type="NCBI Taxonomy" id="2716335"/>
    <lineage>
        <taxon>Bacteria</taxon>
        <taxon>Pseudomonadati</taxon>
        <taxon>Pseudomonadota</taxon>
        <taxon>Alphaproteobacteria</taxon>
        <taxon>Acetobacterales</taxon>
        <taxon>Roseomonadaceae</taxon>
        <taxon>Falsiroseomonas</taxon>
    </lineage>
</organism>
<gene>
    <name evidence="2" type="ORF">HEQ75_21015</name>
</gene>
<evidence type="ECO:0000313" key="2">
    <source>
        <dbReference type="EMBL" id="NKC33355.1"/>
    </source>
</evidence>
<dbReference type="PANTHER" id="PTHR43179">
    <property type="entry name" value="RHAMNOSYLTRANSFERASE WBBL"/>
    <property type="match status" value="1"/>
</dbReference>
<dbReference type="InterPro" id="IPR029044">
    <property type="entry name" value="Nucleotide-diphossugar_trans"/>
</dbReference>
<dbReference type="SUPFAM" id="SSF53448">
    <property type="entry name" value="Nucleotide-diphospho-sugar transferases"/>
    <property type="match status" value="1"/>
</dbReference>
<sequence>MTAVTVTWRSAAQIRGFLAACPPGMPVIVVDNASPDDTAAVARAARPEALVLENPANLGFGAGCNRGLDHVATEFALLVNPDCRLGATAIAALVAAAEAHPECRLVAPRIEDGAGQPVRSWDVAQPRRPRLRRDRRAEPWPEGRFCADFASGACLLLRPAQGLRFDEGYFLFYEDDDLCAQAGHVLVEPLARVRHAGGASSPPDAATRWRKARHMAWSRLRYASRHGGGPAAARRQGLLRLLHHAGRALGHAMTLSRGKLWTDLAGLAGTLAWLAGRR</sequence>
<name>A0ABX1EEM5_9PROT</name>
<comment type="caution">
    <text evidence="2">The sequence shown here is derived from an EMBL/GenBank/DDBJ whole genome shotgun (WGS) entry which is preliminary data.</text>
</comment>
<dbReference type="PANTHER" id="PTHR43179:SF7">
    <property type="entry name" value="RHAMNOSYLTRANSFERASE WBBL"/>
    <property type="match status" value="1"/>
</dbReference>
<dbReference type="EMBL" id="JAAVNE010000043">
    <property type="protein sequence ID" value="NKC33355.1"/>
    <property type="molecule type" value="Genomic_DNA"/>
</dbReference>
<dbReference type="Gene3D" id="3.90.550.10">
    <property type="entry name" value="Spore Coat Polysaccharide Biosynthesis Protein SpsA, Chain A"/>
    <property type="match status" value="1"/>
</dbReference>
<protein>
    <submittedName>
        <fullName evidence="2">Glycosyltransferase family 2 protein</fullName>
    </submittedName>
</protein>
<proteinExistence type="predicted"/>
<keyword evidence="3" id="KW-1185">Reference proteome</keyword>
<dbReference type="Proteomes" id="UP000787635">
    <property type="component" value="Unassembled WGS sequence"/>
</dbReference>
<evidence type="ECO:0000259" key="1">
    <source>
        <dbReference type="Pfam" id="PF00535"/>
    </source>
</evidence>
<reference evidence="2 3" key="1">
    <citation type="submission" date="2020-03" db="EMBL/GenBank/DDBJ databases">
        <title>Roseomonas selenitidurans sp. nov. isolated from urban soil.</title>
        <authorList>
            <person name="Liu H."/>
        </authorList>
    </citation>
    <scope>NUCLEOTIDE SEQUENCE [LARGE SCALE GENOMIC DNA]</scope>
    <source>
        <strain evidence="2 3">BU-1</strain>
    </source>
</reference>
<accession>A0ABX1EEM5</accession>
<evidence type="ECO:0000313" key="3">
    <source>
        <dbReference type="Proteomes" id="UP000787635"/>
    </source>
</evidence>
<feature type="domain" description="Glycosyltransferase 2-like" evidence="1">
    <location>
        <begin position="25"/>
        <end position="135"/>
    </location>
</feature>
<dbReference type="InterPro" id="IPR001173">
    <property type="entry name" value="Glyco_trans_2-like"/>
</dbReference>
<dbReference type="Pfam" id="PF00535">
    <property type="entry name" value="Glycos_transf_2"/>
    <property type="match status" value="1"/>
</dbReference>